<dbReference type="Proteomes" id="UP000030907">
    <property type="component" value="Chromosome"/>
</dbReference>
<evidence type="ECO:0000259" key="1">
    <source>
        <dbReference type="Pfam" id="PF10074"/>
    </source>
</evidence>
<evidence type="ECO:0008006" key="5">
    <source>
        <dbReference type="Google" id="ProtNLM"/>
    </source>
</evidence>
<protein>
    <recommendedName>
        <fullName evidence="5">DUF2285 domain-containing protein</fullName>
    </recommendedName>
</protein>
<sequence length="260" mass="28828">MNGLGGDPGPAPQVPDWLLASEYAVLLFADRRSFAWEWLRRSAPYRAAWRDREVGEIVPSDFGLMKLEDPDLATPYARPIWTPALDPRVLRSTAADDQSASSANLLDIRNFAEFVSVAVDETNAEHWLLSDGHWVIRLDLHDGTLLGGPLFLDYQIGGLADTGPKISALQQLVALATDGELPTSLKPRETRAPRWILELRTADAIATGATQHEIAQAFFGSAVASERWRKESSPYRSRVQRLVKAAQRRLADPLCGPWFS</sequence>
<dbReference type="AlphaFoldDB" id="A0A0A7PI86"/>
<dbReference type="Pfam" id="PF20109">
    <property type="entry name" value="Trans_reg_dom"/>
    <property type="match status" value="1"/>
</dbReference>
<dbReference type="OrthoDB" id="9800831at2"/>
<keyword evidence="4" id="KW-1185">Reference proteome</keyword>
<proteinExistence type="predicted"/>
<name>A0A0A7PI86_9SPHN</name>
<dbReference type="RefSeq" id="WP_148309127.1">
    <property type="nucleotide sequence ID" value="NZ_CP009122.1"/>
</dbReference>
<evidence type="ECO:0000313" key="3">
    <source>
        <dbReference type="EMBL" id="AJA09675.1"/>
    </source>
</evidence>
<gene>
    <name evidence="3" type="ORF">SKP52_13950</name>
</gene>
<dbReference type="InterPro" id="IPR045465">
    <property type="entry name" value="Trans_reg_dom"/>
</dbReference>
<dbReference type="HOGENOM" id="CLU_071510_0_0_5"/>
<feature type="domain" description="T6SS Transcription factor RovC-like DNA binding" evidence="1">
    <location>
        <begin position="167"/>
        <end position="247"/>
    </location>
</feature>
<accession>A0A0A7PI86</accession>
<evidence type="ECO:0000313" key="4">
    <source>
        <dbReference type="Proteomes" id="UP000030907"/>
    </source>
</evidence>
<dbReference type="Pfam" id="PF10074">
    <property type="entry name" value="RovC_DNA-bd"/>
    <property type="match status" value="1"/>
</dbReference>
<dbReference type="EMBL" id="CP009122">
    <property type="protein sequence ID" value="AJA09675.1"/>
    <property type="molecule type" value="Genomic_DNA"/>
</dbReference>
<feature type="domain" description="Transcriptional regulator-like" evidence="2">
    <location>
        <begin position="16"/>
        <end position="51"/>
    </location>
</feature>
<evidence type="ECO:0000259" key="2">
    <source>
        <dbReference type="Pfam" id="PF20109"/>
    </source>
</evidence>
<dbReference type="STRING" id="1515612.SKP52_13950"/>
<dbReference type="InterPro" id="IPR018754">
    <property type="entry name" value="RovC-like_DNA-bd"/>
</dbReference>
<reference evidence="3 4" key="1">
    <citation type="journal article" date="2015" name="Int. J. Syst. Evol. Microbiol.">
        <title>Description of Sphingopyxis fribergensis sp. nov. - a soil bacterium with the ability to degrade styrene and phenylacetic acid.</title>
        <authorList>
            <person name="Oelschlagel M."/>
            <person name="Ruckert C."/>
            <person name="Kalinowski J."/>
            <person name="Schmidt G."/>
            <person name="Schlomann M."/>
            <person name="Tischler D."/>
        </authorList>
    </citation>
    <scope>NUCLEOTIDE SEQUENCE [LARGE SCALE GENOMIC DNA]</scope>
    <source>
        <strain evidence="3 4">Kp5.2</strain>
    </source>
</reference>
<dbReference type="KEGG" id="sphk:SKP52_13950"/>
<organism evidence="3 4">
    <name type="scientific">Sphingopyxis fribergensis</name>
    <dbReference type="NCBI Taxonomy" id="1515612"/>
    <lineage>
        <taxon>Bacteria</taxon>
        <taxon>Pseudomonadati</taxon>
        <taxon>Pseudomonadota</taxon>
        <taxon>Alphaproteobacteria</taxon>
        <taxon>Sphingomonadales</taxon>
        <taxon>Sphingomonadaceae</taxon>
        <taxon>Sphingopyxis</taxon>
    </lineage>
</organism>